<dbReference type="FunFam" id="3.30.559.10:FF:000012">
    <property type="entry name" value="Non-ribosomal peptide synthetase"/>
    <property type="match status" value="3"/>
</dbReference>
<dbReference type="InterPro" id="IPR006162">
    <property type="entry name" value="Ppantetheine_attach_site"/>
</dbReference>
<dbReference type="Gene3D" id="2.30.38.10">
    <property type="entry name" value="Luciferase, Domain 3"/>
    <property type="match status" value="3"/>
</dbReference>
<dbReference type="InterPro" id="IPR020806">
    <property type="entry name" value="PKS_PP-bd"/>
</dbReference>
<evidence type="ECO:0000256" key="2">
    <source>
        <dbReference type="ARBA" id="ARBA00006432"/>
    </source>
</evidence>
<dbReference type="Gene3D" id="3.40.50.980">
    <property type="match status" value="6"/>
</dbReference>
<dbReference type="GO" id="GO:0031177">
    <property type="term" value="F:phosphopantetheine binding"/>
    <property type="evidence" value="ECO:0007669"/>
    <property type="project" value="InterPro"/>
</dbReference>
<feature type="domain" description="Carrier" evidence="8">
    <location>
        <begin position="583"/>
        <end position="658"/>
    </location>
</feature>
<dbReference type="GO" id="GO:0071766">
    <property type="term" value="P:Actinobacterium-type cell wall biogenesis"/>
    <property type="evidence" value="ECO:0007669"/>
    <property type="project" value="UniProtKB-ARBA"/>
</dbReference>
<dbReference type="Gene3D" id="3.30.300.30">
    <property type="match status" value="4"/>
</dbReference>
<dbReference type="InterPro" id="IPR020845">
    <property type="entry name" value="AMP-binding_CS"/>
</dbReference>
<organism evidence="9 10">
    <name type="scientific">Pseudomonas mangiferae</name>
    <dbReference type="NCBI Taxonomy" id="2593654"/>
    <lineage>
        <taxon>Bacteria</taxon>
        <taxon>Pseudomonadati</taxon>
        <taxon>Pseudomonadota</taxon>
        <taxon>Gammaproteobacteria</taxon>
        <taxon>Pseudomonadales</taxon>
        <taxon>Pseudomonadaceae</taxon>
        <taxon>Pseudomonas</taxon>
    </lineage>
</organism>
<dbReference type="InterPro" id="IPR010060">
    <property type="entry name" value="NRPS_synth"/>
</dbReference>
<dbReference type="Gene3D" id="3.30.559.30">
    <property type="entry name" value="Nonribosomal peptide synthetase, condensation domain"/>
    <property type="match status" value="4"/>
</dbReference>
<dbReference type="SMART" id="SM00823">
    <property type="entry name" value="PKS_PP"/>
    <property type="match status" value="4"/>
</dbReference>
<dbReference type="InterPro" id="IPR023213">
    <property type="entry name" value="CAT-like_dom_sf"/>
</dbReference>
<dbReference type="InterPro" id="IPR040097">
    <property type="entry name" value="FAAL/FAAC"/>
</dbReference>
<evidence type="ECO:0000256" key="1">
    <source>
        <dbReference type="ARBA" id="ARBA00001957"/>
    </source>
</evidence>
<evidence type="ECO:0000256" key="7">
    <source>
        <dbReference type="SAM" id="MobiDB-lite"/>
    </source>
</evidence>
<comment type="caution">
    <text evidence="9">The sequence shown here is derived from an EMBL/GenBank/DDBJ whole genome shotgun (WGS) entry which is preliminary data.</text>
</comment>
<dbReference type="CDD" id="cd19543">
    <property type="entry name" value="DCL_NRPS"/>
    <property type="match status" value="1"/>
</dbReference>
<evidence type="ECO:0000313" key="9">
    <source>
        <dbReference type="EMBL" id="TRX76808.1"/>
    </source>
</evidence>
<keyword evidence="3" id="KW-0596">Phosphopantetheine</keyword>
<keyword evidence="6" id="KW-0443">Lipid metabolism</keyword>
<protein>
    <submittedName>
        <fullName evidence="9">Amino acid adenylation domain-containing protein</fullName>
    </submittedName>
</protein>
<dbReference type="EMBL" id="VJOY01000001">
    <property type="protein sequence ID" value="TRX76808.1"/>
    <property type="molecule type" value="Genomic_DNA"/>
</dbReference>
<dbReference type="GO" id="GO:0043041">
    <property type="term" value="P:amino acid activation for nonribosomal peptide biosynthetic process"/>
    <property type="evidence" value="ECO:0007669"/>
    <property type="project" value="UniProtKB-ARBA"/>
</dbReference>
<feature type="domain" description="Carrier" evidence="8">
    <location>
        <begin position="2705"/>
        <end position="2779"/>
    </location>
</feature>
<dbReference type="GO" id="GO:0006631">
    <property type="term" value="P:fatty acid metabolic process"/>
    <property type="evidence" value="ECO:0007669"/>
    <property type="project" value="UniProtKB-KW"/>
</dbReference>
<dbReference type="GO" id="GO:0008610">
    <property type="term" value="P:lipid biosynthetic process"/>
    <property type="evidence" value="ECO:0007669"/>
    <property type="project" value="InterPro"/>
</dbReference>
<dbReference type="Pfam" id="PF00501">
    <property type="entry name" value="AMP-binding"/>
    <property type="match status" value="4"/>
</dbReference>
<proteinExistence type="inferred from homology"/>
<feature type="domain" description="Carrier" evidence="8">
    <location>
        <begin position="4243"/>
        <end position="4318"/>
    </location>
</feature>
<evidence type="ECO:0000256" key="3">
    <source>
        <dbReference type="ARBA" id="ARBA00022450"/>
    </source>
</evidence>
<dbReference type="SUPFAM" id="SSF56801">
    <property type="entry name" value="Acetyl-CoA synthetase-like"/>
    <property type="match status" value="4"/>
</dbReference>
<dbReference type="FunFam" id="3.30.300.30:FF:000010">
    <property type="entry name" value="Enterobactin synthetase component F"/>
    <property type="match status" value="3"/>
</dbReference>
<accession>A0A553H4W8</accession>
<evidence type="ECO:0000256" key="6">
    <source>
        <dbReference type="ARBA" id="ARBA00023098"/>
    </source>
</evidence>
<dbReference type="CDD" id="cd17649">
    <property type="entry name" value="A_NRPS_PvdJ-like"/>
    <property type="match status" value="1"/>
</dbReference>
<dbReference type="OrthoDB" id="9757559at2"/>
<feature type="region of interest" description="Disordered" evidence="7">
    <location>
        <begin position="2986"/>
        <end position="3006"/>
    </location>
</feature>
<feature type="domain" description="Carrier" evidence="8">
    <location>
        <begin position="1634"/>
        <end position="1709"/>
    </location>
</feature>
<dbReference type="Pfam" id="PF00668">
    <property type="entry name" value="Condensation"/>
    <property type="match status" value="4"/>
</dbReference>
<dbReference type="FunFam" id="3.40.50.12780:FF:000012">
    <property type="entry name" value="Non-ribosomal peptide synthetase"/>
    <property type="match status" value="2"/>
</dbReference>
<comment type="cofactor">
    <cofactor evidence="1">
        <name>pantetheine 4'-phosphate</name>
        <dbReference type="ChEBI" id="CHEBI:47942"/>
    </cofactor>
</comment>
<dbReference type="PANTHER" id="PTHR45398:SF1">
    <property type="entry name" value="ENZYME, PUTATIVE (JCVI)-RELATED"/>
    <property type="match status" value="1"/>
</dbReference>
<evidence type="ECO:0000256" key="4">
    <source>
        <dbReference type="ARBA" id="ARBA00022553"/>
    </source>
</evidence>
<comment type="similarity">
    <text evidence="2">Belongs to the ATP-dependent AMP-binding enzyme family.</text>
</comment>
<dbReference type="PROSITE" id="PS00012">
    <property type="entry name" value="PHOSPHOPANTETHEINE"/>
    <property type="match status" value="3"/>
</dbReference>
<dbReference type="PROSITE" id="PS00455">
    <property type="entry name" value="AMP_BINDING"/>
    <property type="match status" value="3"/>
</dbReference>
<name>A0A553H4W8_9PSED</name>
<keyword evidence="5" id="KW-0276">Fatty acid metabolism</keyword>
<dbReference type="FunFam" id="3.40.50.980:FF:000002">
    <property type="entry name" value="Enterobactin synthetase component F"/>
    <property type="match status" value="1"/>
</dbReference>
<dbReference type="Gene3D" id="3.40.50.1820">
    <property type="entry name" value="alpha/beta hydrolase"/>
    <property type="match status" value="1"/>
</dbReference>
<dbReference type="Gene3D" id="1.10.1200.10">
    <property type="entry name" value="ACP-like"/>
    <property type="match status" value="3"/>
</dbReference>
<dbReference type="RefSeq" id="WP_143486569.1">
    <property type="nucleotide sequence ID" value="NZ_VJOY01000001.1"/>
</dbReference>
<dbReference type="SUPFAM" id="SSF52777">
    <property type="entry name" value="CoA-dependent acyltransferases"/>
    <property type="match status" value="8"/>
</dbReference>
<dbReference type="InterPro" id="IPR036736">
    <property type="entry name" value="ACP-like_sf"/>
</dbReference>
<evidence type="ECO:0000259" key="8">
    <source>
        <dbReference type="PROSITE" id="PS50075"/>
    </source>
</evidence>
<dbReference type="InterPro" id="IPR029058">
    <property type="entry name" value="AB_hydrolase_fold"/>
</dbReference>
<dbReference type="InterPro" id="IPR001242">
    <property type="entry name" value="Condensation_dom"/>
</dbReference>
<dbReference type="InterPro" id="IPR009081">
    <property type="entry name" value="PP-bd_ACP"/>
</dbReference>
<dbReference type="Pfam" id="PF13193">
    <property type="entry name" value="AMP-binding_C"/>
    <property type="match status" value="3"/>
</dbReference>
<dbReference type="CDD" id="cd05930">
    <property type="entry name" value="A_NRPS"/>
    <property type="match status" value="2"/>
</dbReference>
<dbReference type="SUPFAM" id="SSF47336">
    <property type="entry name" value="ACP-like"/>
    <property type="match status" value="4"/>
</dbReference>
<dbReference type="Gene3D" id="3.30.559.10">
    <property type="entry name" value="Chloramphenicol acetyltransferase-like domain"/>
    <property type="match status" value="4"/>
</dbReference>
<dbReference type="NCBIfam" id="TIGR01720">
    <property type="entry name" value="NRPS-para261"/>
    <property type="match status" value="1"/>
</dbReference>
<dbReference type="InterPro" id="IPR042099">
    <property type="entry name" value="ANL_N_sf"/>
</dbReference>
<dbReference type="PROSITE" id="PS50075">
    <property type="entry name" value="CARRIER"/>
    <property type="match status" value="4"/>
</dbReference>
<dbReference type="Proteomes" id="UP000315235">
    <property type="component" value="Unassembled WGS sequence"/>
</dbReference>
<dbReference type="PANTHER" id="PTHR45398">
    <property type="match status" value="1"/>
</dbReference>
<reference evidence="9 10" key="1">
    <citation type="submission" date="2019-07" db="EMBL/GenBank/DDBJ databases">
        <title>Pseudomonas mangiferae sp. nov., isolated from bark of mango tree in Thailand.</title>
        <authorList>
            <person name="Srisuk N."/>
            <person name="Anurat P."/>
        </authorList>
    </citation>
    <scope>NUCLEOTIDE SEQUENCE [LARGE SCALE GENOMIC DNA]</scope>
    <source>
        <strain evidence="9 10">DMKU_BBB3-04</strain>
    </source>
</reference>
<dbReference type="CDD" id="cd19531">
    <property type="entry name" value="LCL_NRPS-like"/>
    <property type="match status" value="2"/>
</dbReference>
<dbReference type="CDD" id="cd19534">
    <property type="entry name" value="E_NRPS"/>
    <property type="match status" value="1"/>
</dbReference>
<sequence length="4340" mass="477386">MKDVFDLPGAPRLDTLADALRLRVAEAPDRLALRFLSDDGDGECLTYRQLDERVRGIAAALAVRAAPGDRAVLLFHSGVDYVAAFFACLYTGVIAVPAYPPESARRHHQERLLSILADAEPTLILTSSALGQGLAAFTDTHPGLQWLAVDEVGPAPQDYHSPALSGEHIAFLQYTSGSTATPKGVQVSHGNLVANERLIRHGFGITETDVIVSWLPLYHDMGLIGGLLQGVYSGIPVVLMAPAYFLERPLRWLDAIGRFGGTVSGGPDFAYRLCAERISDSALARLDLSGWRVAFSGSEPIRQDSLNDFAARFAACGFEASAYFACYGLAEATLFVSGGRRGEGIPSLHLDARALGEHRAEAGENLALASCGFAQPEHAVMLVDPLSGDSLPDDRVGEVWAAGPSIAHGYWRNPEASAATFVQRDGRTWLRTGDLGFRRDAQLYVTGRLKDMLIVRGQNLYPQDIEQTVEGQVEGVRKGRVAAFAVTVEGQEGIGIAAEVGRRVQKLVPAKTLVGLIRQAVAEVHGETPHVVALLNPGALPKTSSGKLQRSACRQGLDEGSLDLYALHRDERAGAAAPAEHENAGHGLRDVLAGIWREHLGVANVADDDHFFAEGGNSIRAVQVVARVNEAFGLALTPRELFEAPTFAGFLALVAQQRGQGAVAHAMPRQSRATPLPQSAAQQRLWFLWQLDPASAAYTIPGALHLRGRLDESALRRAFETLVARHESLRTTFFDGEGSAWQRIHPNMPLDFARLDLEHLPVDARDAEARRLREEEALRPFDLTQGPLLRLRLVGLDEQEHLLLVTLHHIIADGWSLNLLMDEFSRLYTAFTQGQAPSLADLPVHYADYAAWQRETLAAGEGERQLAYWRDTLGDEHPALALPLDRPRGAAVDGRAERLALRLEPAFCQALAAMARDHDASPFMVLLAAWQSLLQRYSGQEDIRLGVPAANRGRAETQGVVGFFINTLVLRGRLDPDMTFAQVLAAARTATLGAQANQDLPYDHLVEALGAQGGQSPGLFQVLFNHQQRDRRALQRLPGLLADELPWHSRDAKFELQLQTEEDENGRIALAFDYATALFDAATVQRLAAHFQALLRQAVAQPDTPIGAFQLADDAERAQLDTWGRGPDGGTRPLLADALAETARRHPRRVALTWDGGELTFEALHRRADDLARALAERGIGPEQRVGIALERSPELIVGLLAVLKRGAAYVPLDVDYPAERLAYMMQDSGLALLLTQSHLTALPVPAGLAVLALDRFEPQPGHGAAPQAVVHGEQLAYVIYTSGSTGQPKGVGNTQRAMSERLHWMLETYGFDERDVFLQKAPISFDVSVWECFLPLLAGSRLVLAAPGEHRDPRRLVERVAAHGVSVLHFVPSLLRLFVDEPDVDRCERLRLLFSGGEALSGELRDRILARLPAVALHNRYGPTETAINVTHWPCVAEDRPLVPIGRPLGNVRCLVLDAGLQPSPVGVAGELCIGGSGLARGYLGRPGLTASRFVPSPDGNGERLYRTGDKARWRADGVLEYLGRIDQQVKLRGFRIELEEIESALLAQAGVRQAAVAIRQGAAGDQLVGYVVAEGDEAQLNEHLRQALQRSLPDYMVPALVMGLETLPLSPSGKLDRQALPAPQWTARSHRPPRDELECRVAAIWSEVLGIQQPGLDDDFFELGGHSLLATGIVSRVRQACDVDLPLRSLFEASRLEAFVQEVRQARDAGARNRLGPIPRIDRDRPVPLSYSQQRMWFLWQLEPDSPAYNVGGVARMSGPLDVERFDAALQALIRRHETLRTTFPSVDGVPCQQVAAEQRLPLRRIDHSALDAAAFQAELQRFADQEAHAPFDLERGPLLRVCLLRASAQDHYLVVTLHHIVTEGWAMDIFARELAALYEAELEGRPSPLAELPVQYLDYSVWQREWLEAGELQRQLAYWTEQLGGEQPLLELPFDRPRPPVQSHRGDLYRFSLDDDLARRLKAFNAEHGLTLFMTMTAALGLLLYRYGGQEDLRIGTPVANRIRPESEGLIGAFLNTQVLRLRPQGRMTVSEWLEQVRRTAIEGQSHQDLPFDHLVEALQPQRSAAYNPLFQVMCNVQRWEFQQTREIAGGLRLEYLVNDARATKFDLNLEVTDFDAHLHGCLTYSSDLFDAGTIERMARHWQTLLKAMIDAPQQRLGELPLQDAMERRAGLDWSGAAQAQSALPDTVHGLFEQQVAATPDAPALTFAGKTLSYRQLNARANRLARYLRERGVGAEVRVGLALERSAELVIGLLAILKAGGAYVPLDPEYPAERLRYMLEDSGIGLLLGHAALFEALGELPAGVQGWCQERDGAALDALADDDLGVAVDPRQLAYLIYTSGSTGQPKGVAVAHGAIAMHCQAVIERFGMRPDDCELHFYSINFDAASERLLTPLLCGARVVLRAQGQWGAEEICGLIGQERVTIVGFTPSYGGQLAQWLGQRGETLPVRVCITGGEALTPEHVRVIRAAFVPQVFFNAYGPTETVVMPLASRVADTLPAEASGVPIGRGIGARSLYILDADLNPVVPGAVGELYVGGAGLARGYHARPGLSAERFVADPFDPRGGGRLYRTGDRVRQGRDGQVEYVGRADQQVKIRGFRIELGEIEARLQGLPDVQDAVVLALDGHLVGYVVPGTPEPLRDEDAQVAWRDALKAGLQVQLPDYMVPAHLLLLERLPLTANGKLDRKALPAVDVTQGRQAFVAPRSESERLLAEIWREVLNVDQVGLHDNFFELGGDSILSIQVVSRARQAGLHFTPKELFRFQTVQTLAAAAQVSARADIDQGPVQGEAPLTPIQQWFFQQAGETPSHWNQTLVLEPTMALEPQHLARALHLLCEHHDALRLGFVRDAAGTWRADHRPVAEAHDLLWTRQVADEAERLALFEQAQRSLDLGQGPLLRAVLAEGPGDTRRLLLAIHHLVVDGVSWRVLLEDLQTVYRQLAAGEPPRLPAKTSAFRDWGRCLQAYASSESLREELDGWRSRLDGAPASLPRDMPEGGNRRSQARSVSVRLDAARTRDLLQRAPAAYRTQVNDLLLAALARTLCRWTGSDSALVQLEGHGREALFDSIDLTRSVGWFTSAYPLRLTPAATPGESLKAIKEQLRAVPHKGLGYGVLRYLADAERCAVLQALPQARITFNYLGQFDQSFAEDALFRPLEEPAGTAHDEQSELPNWLGVDSQVFAGELQLRWTFSEALYHASTVEALAKDYLDELQALIAHCLEPEAGGVTPSDFPLAKLDQAQLDALPVPFAEIDDVYPLTPMQEGLLLHTLLEPGSGVYFMQDRYTLDSDVDTQRFALAWEAVVARHEALRASFRWDAGDGMQQIIHRPGRVDMAFLDWSGEPDANHEARLAQLLVEEREAGFDLLREPPFRLRLIRLGAARHWFVMSNHHILIDAWCRSLLMGDFLEVYQALGRGEQPSLAPAPRYRDYIAWLQRQNRGDALAFWRETLSGFERPTYIPSDRPILHDNGAMRVADLHERLDVADGRRLRELAQRHQLTANTFAQAAWSLVLRRYSGERDVLFGVTVAGRPVGMPEMQRTVGLFINSIPLRVPMPAAGERRRVGDWLRDLLERNLALREHEYLPLVDIQACSELPKGQPLFDSLFVYENAPVEVSVLDRAQSLNARSESGRTHTNFPLTVVCYPGDALGLHLSYDQRFFDEPTMARLLGDFKRLLLALVDGFHGDFADLPLLGDTERDFLLDTCNRTQRDYPLGRSYAQLFEGRVAAHPERIAAACLERCWSYAELNQRANRLAHGLLAAGVRPDQPVALLAERDLPLLGMIVGSFKSGAGYLPLDPAHPSSRLTRILALSRTPLLVCTRASQAQAEGLLDELGDAPRPHLLVWETLQAAAGPADNPRIVTGPDHLAYVIYTSGSTGLPKGVMVEQAGMLNNQLSKLPYLGLNERDVIAQTASQSFDISVWQFLTAALCGARVDIVPNTVAHDPAALLRHVAERGITVLESVPSLIQGLLAEEHAALPSLRWMLPTGEAMPPELARAWLQRHPRVGLVNAYGPAECSDDVALFRVDEASTGGTYLPIGTPTDNNRLYLLDEDLQPVPVGAVGELCVAGTGVGRGYVGDPGRTAATFLPHPFGATGERLYRTGDLARRRPDGVLEYVGRIDHQVKIRGFRIELGEIEARLHQHAEVRDAAVAVQEGPNGKQLVGYVVPADPALLLLDGDQAARSLVEQGALRERLKQDLRADLPDYMVPLHWMLLERLPLNANGKLDRRGLPALEIGQAQGAHTPPRNDLERSLAQIWSEVLKVERVGVHDNFFELGGHSLLATQIASRVQKVLQRNVPLRAMFESATVAELAAYIDALDASAITEQKAERLNDLMSRLEAL</sequence>
<dbReference type="InterPro" id="IPR025110">
    <property type="entry name" value="AMP-bd_C"/>
</dbReference>
<dbReference type="NCBIfam" id="NF004282">
    <property type="entry name" value="PRK05691.1"/>
    <property type="match status" value="1"/>
</dbReference>
<evidence type="ECO:0000256" key="5">
    <source>
        <dbReference type="ARBA" id="ARBA00022832"/>
    </source>
</evidence>
<dbReference type="InterPro" id="IPR010071">
    <property type="entry name" value="AA_adenyl_dom"/>
</dbReference>
<dbReference type="FunFam" id="1.10.1200.10:FF:000005">
    <property type="entry name" value="Nonribosomal peptide synthetase 1"/>
    <property type="match status" value="3"/>
</dbReference>
<gene>
    <name evidence="9" type="ORF">FM069_01965</name>
</gene>
<dbReference type="Gene3D" id="3.40.50.12780">
    <property type="entry name" value="N-terminal domain of ligase-like"/>
    <property type="match status" value="1"/>
</dbReference>
<evidence type="ECO:0000313" key="10">
    <source>
        <dbReference type="Proteomes" id="UP000315235"/>
    </source>
</evidence>
<keyword evidence="10" id="KW-1185">Reference proteome</keyword>
<dbReference type="NCBIfam" id="NF003417">
    <property type="entry name" value="PRK04813.1"/>
    <property type="match status" value="5"/>
</dbReference>
<dbReference type="InterPro" id="IPR000873">
    <property type="entry name" value="AMP-dep_synth/lig_dom"/>
</dbReference>
<dbReference type="FunFam" id="2.30.38.10:FF:000001">
    <property type="entry name" value="Non-ribosomal peptide synthetase PvdI"/>
    <property type="match status" value="2"/>
</dbReference>
<keyword evidence="4" id="KW-0597">Phosphoprotein</keyword>
<dbReference type="InterPro" id="IPR045851">
    <property type="entry name" value="AMP-bd_C_sf"/>
</dbReference>
<dbReference type="GO" id="GO:0003824">
    <property type="term" value="F:catalytic activity"/>
    <property type="evidence" value="ECO:0007669"/>
    <property type="project" value="InterPro"/>
</dbReference>
<dbReference type="NCBIfam" id="TIGR01733">
    <property type="entry name" value="AA-adenyl-dom"/>
    <property type="match status" value="3"/>
</dbReference>
<dbReference type="FunFam" id="3.40.50.980:FF:000001">
    <property type="entry name" value="Non-ribosomal peptide synthetase"/>
    <property type="match status" value="3"/>
</dbReference>
<dbReference type="Pfam" id="PF00550">
    <property type="entry name" value="PP-binding"/>
    <property type="match status" value="4"/>
</dbReference>
<dbReference type="CDD" id="cd05931">
    <property type="entry name" value="FAAL"/>
    <property type="match status" value="1"/>
</dbReference>
<dbReference type="GO" id="GO:0044550">
    <property type="term" value="P:secondary metabolite biosynthetic process"/>
    <property type="evidence" value="ECO:0007669"/>
    <property type="project" value="UniProtKB-ARBA"/>
</dbReference>
<dbReference type="FunFam" id="3.40.50.12780:FF:000013">
    <property type="entry name" value="Long-chain-fatty-acid--AMP ligase FadD32"/>
    <property type="match status" value="1"/>
</dbReference>